<feature type="transmembrane region" description="Helical" evidence="1">
    <location>
        <begin position="41"/>
        <end position="60"/>
    </location>
</feature>
<evidence type="ECO:0000313" key="3">
    <source>
        <dbReference type="Proteomes" id="UP000276133"/>
    </source>
</evidence>
<protein>
    <submittedName>
        <fullName evidence="2">Uncharacterized protein</fullName>
    </submittedName>
</protein>
<evidence type="ECO:0000256" key="1">
    <source>
        <dbReference type="SAM" id="Phobius"/>
    </source>
</evidence>
<dbReference type="EMBL" id="REGN01005914">
    <property type="protein sequence ID" value="RNA11592.1"/>
    <property type="molecule type" value="Genomic_DNA"/>
</dbReference>
<sequence length="72" mass="8704">MVYFFVFDLQNVSNVEITLKKCDVSNIFFINIVNMSYCRDLIWVIFVFVLYFKIHNAIFIDKMLKKSSFRSF</sequence>
<organism evidence="2 3">
    <name type="scientific">Brachionus plicatilis</name>
    <name type="common">Marine rotifer</name>
    <name type="synonym">Brachionus muelleri</name>
    <dbReference type="NCBI Taxonomy" id="10195"/>
    <lineage>
        <taxon>Eukaryota</taxon>
        <taxon>Metazoa</taxon>
        <taxon>Spiralia</taxon>
        <taxon>Gnathifera</taxon>
        <taxon>Rotifera</taxon>
        <taxon>Eurotatoria</taxon>
        <taxon>Monogononta</taxon>
        <taxon>Pseudotrocha</taxon>
        <taxon>Ploima</taxon>
        <taxon>Brachionidae</taxon>
        <taxon>Brachionus</taxon>
    </lineage>
</organism>
<dbReference type="AlphaFoldDB" id="A0A3M7QJZ5"/>
<reference evidence="2 3" key="1">
    <citation type="journal article" date="2018" name="Sci. Rep.">
        <title>Genomic signatures of local adaptation to the degree of environmental predictability in rotifers.</title>
        <authorList>
            <person name="Franch-Gras L."/>
            <person name="Hahn C."/>
            <person name="Garcia-Roger E.M."/>
            <person name="Carmona M.J."/>
            <person name="Serra M."/>
            <person name="Gomez A."/>
        </authorList>
    </citation>
    <scope>NUCLEOTIDE SEQUENCE [LARGE SCALE GENOMIC DNA]</scope>
    <source>
        <strain evidence="2">HYR1</strain>
    </source>
</reference>
<name>A0A3M7QJZ5_BRAPC</name>
<keyword evidence="1" id="KW-0812">Transmembrane</keyword>
<proteinExistence type="predicted"/>
<keyword evidence="1" id="KW-0472">Membrane</keyword>
<accession>A0A3M7QJZ5</accession>
<gene>
    <name evidence="2" type="ORF">BpHYR1_005003</name>
</gene>
<keyword evidence="1" id="KW-1133">Transmembrane helix</keyword>
<dbReference type="Proteomes" id="UP000276133">
    <property type="component" value="Unassembled WGS sequence"/>
</dbReference>
<evidence type="ECO:0000313" key="2">
    <source>
        <dbReference type="EMBL" id="RNA11592.1"/>
    </source>
</evidence>
<comment type="caution">
    <text evidence="2">The sequence shown here is derived from an EMBL/GenBank/DDBJ whole genome shotgun (WGS) entry which is preliminary data.</text>
</comment>
<keyword evidence="3" id="KW-1185">Reference proteome</keyword>